<dbReference type="SUPFAM" id="SSF46689">
    <property type="entry name" value="Homeodomain-like"/>
    <property type="match status" value="1"/>
</dbReference>
<dbReference type="Pfam" id="PF12833">
    <property type="entry name" value="HTH_18"/>
    <property type="match status" value="1"/>
</dbReference>
<dbReference type="PROSITE" id="PS01124">
    <property type="entry name" value="HTH_ARAC_FAMILY_2"/>
    <property type="match status" value="1"/>
</dbReference>
<dbReference type="InterPro" id="IPR009057">
    <property type="entry name" value="Homeodomain-like_sf"/>
</dbReference>
<protein>
    <submittedName>
        <fullName evidence="5">Transcriptional regulator</fullName>
    </submittedName>
</protein>
<dbReference type="Gene3D" id="1.10.10.60">
    <property type="entry name" value="Homeodomain-like"/>
    <property type="match status" value="1"/>
</dbReference>
<dbReference type="RefSeq" id="WP_189023089.1">
    <property type="nucleotide sequence ID" value="NZ_BMNE01000001.1"/>
</dbReference>
<keyword evidence="6" id="KW-1185">Reference proteome</keyword>
<dbReference type="Proteomes" id="UP000658127">
    <property type="component" value="Unassembled WGS sequence"/>
</dbReference>
<reference evidence="6" key="1">
    <citation type="journal article" date="2019" name="Int. J. Syst. Evol. Microbiol.">
        <title>The Global Catalogue of Microorganisms (GCM) 10K type strain sequencing project: providing services to taxonomists for standard genome sequencing and annotation.</title>
        <authorList>
            <consortium name="The Broad Institute Genomics Platform"/>
            <consortium name="The Broad Institute Genome Sequencing Center for Infectious Disease"/>
            <person name="Wu L."/>
            <person name="Ma J."/>
        </authorList>
    </citation>
    <scope>NUCLEOTIDE SEQUENCE [LARGE SCALE GENOMIC DNA]</scope>
    <source>
        <strain evidence="6">CGMCC 4.7329</strain>
    </source>
</reference>
<evidence type="ECO:0000313" key="6">
    <source>
        <dbReference type="Proteomes" id="UP000658127"/>
    </source>
</evidence>
<comment type="caution">
    <text evidence="5">The sequence shown here is derived from an EMBL/GenBank/DDBJ whole genome shotgun (WGS) entry which is preliminary data.</text>
</comment>
<evidence type="ECO:0000313" key="5">
    <source>
        <dbReference type="EMBL" id="GGN67467.1"/>
    </source>
</evidence>
<evidence type="ECO:0000259" key="4">
    <source>
        <dbReference type="PROSITE" id="PS01124"/>
    </source>
</evidence>
<dbReference type="SMART" id="SM00342">
    <property type="entry name" value="HTH_ARAC"/>
    <property type="match status" value="1"/>
</dbReference>
<evidence type="ECO:0000256" key="3">
    <source>
        <dbReference type="ARBA" id="ARBA00023163"/>
    </source>
</evidence>
<keyword evidence="2" id="KW-0238">DNA-binding</keyword>
<sequence length="256" mass="27531">MTGVLSEECGPARSPVVWMRPGHVGYIGPELGVDLHAPSVAVLSVGLDGPFVLDTATHGEIYTGSCFAPARSVHRVNAPGGWILLLFVDPAGAPAMTIADEMTAVAGPYGLAHRRERELVELCRATVVEPDRIFADAVAGHTPVADPRIAWAASTINRNPDRAFRAEAMAAHLGLSTTHFLRLFARQCGTTFRGYQRWTRVVHAIRDAAAGRDLTRCAVDAGFATPSHFSETFHDLFGMSASGFLRTGVRFDLDLP</sequence>
<keyword evidence="1" id="KW-0805">Transcription regulation</keyword>
<organism evidence="5 6">
    <name type="scientific">Nocardia rhizosphaerihabitans</name>
    <dbReference type="NCBI Taxonomy" id="1691570"/>
    <lineage>
        <taxon>Bacteria</taxon>
        <taxon>Bacillati</taxon>
        <taxon>Actinomycetota</taxon>
        <taxon>Actinomycetes</taxon>
        <taxon>Mycobacteriales</taxon>
        <taxon>Nocardiaceae</taxon>
        <taxon>Nocardia</taxon>
    </lineage>
</organism>
<dbReference type="EMBL" id="BMNE01000001">
    <property type="protein sequence ID" value="GGN67467.1"/>
    <property type="molecule type" value="Genomic_DNA"/>
</dbReference>
<evidence type="ECO:0000256" key="2">
    <source>
        <dbReference type="ARBA" id="ARBA00023125"/>
    </source>
</evidence>
<dbReference type="PANTHER" id="PTHR46796">
    <property type="entry name" value="HTH-TYPE TRANSCRIPTIONAL ACTIVATOR RHAS-RELATED"/>
    <property type="match status" value="1"/>
</dbReference>
<gene>
    <name evidence="5" type="ORF">GCM10011610_03700</name>
</gene>
<dbReference type="InterPro" id="IPR050204">
    <property type="entry name" value="AraC_XylS_family_regulators"/>
</dbReference>
<name>A0ABQ2K5X6_9NOCA</name>
<dbReference type="InterPro" id="IPR018060">
    <property type="entry name" value="HTH_AraC"/>
</dbReference>
<evidence type="ECO:0000256" key="1">
    <source>
        <dbReference type="ARBA" id="ARBA00023015"/>
    </source>
</evidence>
<accession>A0ABQ2K5X6</accession>
<keyword evidence="3" id="KW-0804">Transcription</keyword>
<proteinExistence type="predicted"/>
<feature type="domain" description="HTH araC/xylS-type" evidence="4">
    <location>
        <begin position="150"/>
        <end position="247"/>
    </location>
</feature>